<accession>A0A0E9Q1W9</accession>
<sequence>MCYSISFLVYEIFLPSLLVFTVRLVQVF</sequence>
<dbReference type="EMBL" id="GBXM01098449">
    <property type="protein sequence ID" value="JAH10128.1"/>
    <property type="molecule type" value="Transcribed_RNA"/>
</dbReference>
<keyword evidence="1" id="KW-0472">Membrane</keyword>
<evidence type="ECO:0000313" key="2">
    <source>
        <dbReference type="EMBL" id="JAH10128.1"/>
    </source>
</evidence>
<reference evidence="2" key="1">
    <citation type="submission" date="2014-11" db="EMBL/GenBank/DDBJ databases">
        <authorList>
            <person name="Amaro Gonzalez C."/>
        </authorList>
    </citation>
    <scope>NUCLEOTIDE SEQUENCE</scope>
</reference>
<protein>
    <submittedName>
        <fullName evidence="2">Uncharacterized protein</fullName>
    </submittedName>
</protein>
<feature type="transmembrane region" description="Helical" evidence="1">
    <location>
        <begin position="7"/>
        <end position="25"/>
    </location>
</feature>
<evidence type="ECO:0000256" key="1">
    <source>
        <dbReference type="SAM" id="Phobius"/>
    </source>
</evidence>
<organism evidence="2">
    <name type="scientific">Anguilla anguilla</name>
    <name type="common">European freshwater eel</name>
    <name type="synonym">Muraena anguilla</name>
    <dbReference type="NCBI Taxonomy" id="7936"/>
    <lineage>
        <taxon>Eukaryota</taxon>
        <taxon>Metazoa</taxon>
        <taxon>Chordata</taxon>
        <taxon>Craniata</taxon>
        <taxon>Vertebrata</taxon>
        <taxon>Euteleostomi</taxon>
        <taxon>Actinopterygii</taxon>
        <taxon>Neopterygii</taxon>
        <taxon>Teleostei</taxon>
        <taxon>Anguilliformes</taxon>
        <taxon>Anguillidae</taxon>
        <taxon>Anguilla</taxon>
    </lineage>
</organism>
<keyword evidence="1" id="KW-0812">Transmembrane</keyword>
<dbReference type="AlphaFoldDB" id="A0A0E9Q1W9"/>
<keyword evidence="1" id="KW-1133">Transmembrane helix</keyword>
<reference evidence="2" key="2">
    <citation type="journal article" date="2015" name="Fish Shellfish Immunol.">
        <title>Early steps in the European eel (Anguilla anguilla)-Vibrio vulnificus interaction in the gills: Role of the RtxA13 toxin.</title>
        <authorList>
            <person name="Callol A."/>
            <person name="Pajuelo D."/>
            <person name="Ebbesson L."/>
            <person name="Teles M."/>
            <person name="MacKenzie S."/>
            <person name="Amaro C."/>
        </authorList>
    </citation>
    <scope>NUCLEOTIDE SEQUENCE</scope>
</reference>
<proteinExistence type="predicted"/>
<name>A0A0E9Q1W9_ANGAN</name>